<dbReference type="EMBL" id="LXQA011012454">
    <property type="protein sequence ID" value="MCI81167.1"/>
    <property type="molecule type" value="Genomic_DNA"/>
</dbReference>
<name>A0A392UZ71_9FABA</name>
<sequence>MTESAVQPQGRVEELVAPPHLLALRRVRLCLDLEVEGCVVDLGYREKEEVL</sequence>
<keyword evidence="2" id="KW-1185">Reference proteome</keyword>
<evidence type="ECO:0000313" key="2">
    <source>
        <dbReference type="Proteomes" id="UP000265520"/>
    </source>
</evidence>
<dbReference type="Proteomes" id="UP000265520">
    <property type="component" value="Unassembled WGS sequence"/>
</dbReference>
<comment type="caution">
    <text evidence="1">The sequence shown here is derived from an EMBL/GenBank/DDBJ whole genome shotgun (WGS) entry which is preliminary data.</text>
</comment>
<evidence type="ECO:0000313" key="1">
    <source>
        <dbReference type="EMBL" id="MCI81167.1"/>
    </source>
</evidence>
<dbReference type="AlphaFoldDB" id="A0A392UZ71"/>
<reference evidence="1 2" key="1">
    <citation type="journal article" date="2018" name="Front. Plant Sci.">
        <title>Red Clover (Trifolium pratense) and Zigzag Clover (T. medium) - A Picture of Genomic Similarities and Differences.</title>
        <authorList>
            <person name="Dluhosova J."/>
            <person name="Istvanek J."/>
            <person name="Nedelnik J."/>
            <person name="Repkova J."/>
        </authorList>
    </citation>
    <scope>NUCLEOTIDE SEQUENCE [LARGE SCALE GENOMIC DNA]</scope>
    <source>
        <strain evidence="2">cv. 10/8</strain>
        <tissue evidence="1">Leaf</tissue>
    </source>
</reference>
<protein>
    <submittedName>
        <fullName evidence="1">Uncharacterized protein</fullName>
    </submittedName>
</protein>
<accession>A0A392UZ71</accession>
<organism evidence="1 2">
    <name type="scientific">Trifolium medium</name>
    <dbReference type="NCBI Taxonomy" id="97028"/>
    <lineage>
        <taxon>Eukaryota</taxon>
        <taxon>Viridiplantae</taxon>
        <taxon>Streptophyta</taxon>
        <taxon>Embryophyta</taxon>
        <taxon>Tracheophyta</taxon>
        <taxon>Spermatophyta</taxon>
        <taxon>Magnoliopsida</taxon>
        <taxon>eudicotyledons</taxon>
        <taxon>Gunneridae</taxon>
        <taxon>Pentapetalae</taxon>
        <taxon>rosids</taxon>
        <taxon>fabids</taxon>
        <taxon>Fabales</taxon>
        <taxon>Fabaceae</taxon>
        <taxon>Papilionoideae</taxon>
        <taxon>50 kb inversion clade</taxon>
        <taxon>NPAAA clade</taxon>
        <taxon>Hologalegina</taxon>
        <taxon>IRL clade</taxon>
        <taxon>Trifolieae</taxon>
        <taxon>Trifolium</taxon>
    </lineage>
</organism>
<proteinExistence type="predicted"/>